<dbReference type="GeneID" id="106174906"/>
<proteinExistence type="inferred from homology"/>
<comment type="similarity">
    <text evidence="1">Belongs to the SPT2 family.</text>
</comment>
<dbReference type="GO" id="GO:0006334">
    <property type="term" value="P:nucleosome assembly"/>
    <property type="evidence" value="ECO:0007669"/>
    <property type="project" value="TreeGrafter"/>
</dbReference>
<keyword evidence="4" id="KW-1185">Reference proteome</keyword>
<evidence type="ECO:0000256" key="1">
    <source>
        <dbReference type="ARBA" id="ARBA00006461"/>
    </source>
</evidence>
<evidence type="ECO:0000256" key="2">
    <source>
        <dbReference type="ARBA" id="ARBA00023054"/>
    </source>
</evidence>
<accession>A0A1S3JPS1</accession>
<dbReference type="Pfam" id="PF08243">
    <property type="entry name" value="SPT2"/>
    <property type="match status" value="1"/>
</dbReference>
<dbReference type="Proteomes" id="UP000085678">
    <property type="component" value="Unplaced"/>
</dbReference>
<dbReference type="GO" id="GO:0006360">
    <property type="term" value="P:transcription by RNA polymerase I"/>
    <property type="evidence" value="ECO:0007669"/>
    <property type="project" value="TreeGrafter"/>
</dbReference>
<dbReference type="PANTHER" id="PTHR22691:SF8">
    <property type="entry name" value="PROTEIN SPT2 HOMOLOG"/>
    <property type="match status" value="1"/>
</dbReference>
<evidence type="ECO:0000313" key="4">
    <source>
        <dbReference type="Proteomes" id="UP000085678"/>
    </source>
</evidence>
<protein>
    <submittedName>
        <fullName evidence="5">Protein SPT2 homolog</fullName>
    </submittedName>
</protein>
<keyword evidence="2" id="KW-0175">Coiled coil</keyword>
<dbReference type="AlphaFoldDB" id="A0A1S3JPS1"/>
<dbReference type="KEGG" id="lak:106174906"/>
<organism evidence="4 5">
    <name type="scientific">Lingula anatina</name>
    <name type="common">Brachiopod</name>
    <name type="synonym">Lingula unguis</name>
    <dbReference type="NCBI Taxonomy" id="7574"/>
    <lineage>
        <taxon>Eukaryota</taxon>
        <taxon>Metazoa</taxon>
        <taxon>Spiralia</taxon>
        <taxon>Lophotrochozoa</taxon>
        <taxon>Brachiopoda</taxon>
        <taxon>Linguliformea</taxon>
        <taxon>Lingulata</taxon>
        <taxon>Lingulida</taxon>
        <taxon>Linguloidea</taxon>
        <taxon>Lingulidae</taxon>
        <taxon>Lingula</taxon>
    </lineage>
</organism>
<reference evidence="5" key="1">
    <citation type="submission" date="2025-08" db="UniProtKB">
        <authorList>
            <consortium name="RefSeq"/>
        </authorList>
    </citation>
    <scope>IDENTIFICATION</scope>
    <source>
        <tissue evidence="5">Gonads</tissue>
    </source>
</reference>
<evidence type="ECO:0000313" key="5">
    <source>
        <dbReference type="RefSeq" id="XP_013412131.1"/>
    </source>
</evidence>
<dbReference type="InParanoid" id="A0A1S3JPS1"/>
<dbReference type="InterPro" id="IPR013256">
    <property type="entry name" value="Chromatin_SPT2"/>
</dbReference>
<name>A0A1S3JPS1_LINAN</name>
<evidence type="ECO:0000256" key="3">
    <source>
        <dbReference type="SAM" id="MobiDB-lite"/>
    </source>
</evidence>
<gene>
    <name evidence="5" type="primary">LOC106174906</name>
</gene>
<dbReference type="OrthoDB" id="6259853at2759"/>
<dbReference type="PANTHER" id="PTHR22691">
    <property type="entry name" value="YEAST SPT2-RELATED"/>
    <property type="match status" value="1"/>
</dbReference>
<dbReference type="RefSeq" id="XP_013412131.1">
    <property type="nucleotide sequence ID" value="XM_013556677.2"/>
</dbReference>
<dbReference type="STRING" id="7574.A0A1S3JPS1"/>
<sequence length="94" mass="11499">MDDDFIDDGPMEQNSVSKYIKEIFGYDKRKYRDEDDDVSNMEANFHDIMKEESRSLRLGMKEDLEDMKDEEARKKRRKQKQLEKLKAERIKKRY</sequence>
<dbReference type="GO" id="GO:0042393">
    <property type="term" value="F:histone binding"/>
    <property type="evidence" value="ECO:0007669"/>
    <property type="project" value="TreeGrafter"/>
</dbReference>
<feature type="region of interest" description="Disordered" evidence="3">
    <location>
        <begin position="59"/>
        <end position="94"/>
    </location>
</feature>
<dbReference type="SMART" id="SM00784">
    <property type="entry name" value="SPT2"/>
    <property type="match status" value="1"/>
</dbReference>
<dbReference type="GO" id="GO:0005730">
    <property type="term" value="C:nucleolus"/>
    <property type="evidence" value="ECO:0007669"/>
    <property type="project" value="TreeGrafter"/>
</dbReference>
<dbReference type="GO" id="GO:0003677">
    <property type="term" value="F:DNA binding"/>
    <property type="evidence" value="ECO:0007669"/>
    <property type="project" value="TreeGrafter"/>
</dbReference>